<organism evidence="11 12">
    <name type="scientific">Bibersteinia trehalosi Y31</name>
    <dbReference type="NCBI Taxonomy" id="1261658"/>
    <lineage>
        <taxon>Bacteria</taxon>
        <taxon>Pseudomonadati</taxon>
        <taxon>Pseudomonadota</taxon>
        <taxon>Gammaproteobacteria</taxon>
        <taxon>Pasteurellales</taxon>
        <taxon>Pasteurellaceae</taxon>
        <taxon>Bibersteinia</taxon>
    </lineage>
</organism>
<proteinExistence type="inferred from homology"/>
<keyword evidence="3 11" id="KW-0328">Glycosyltransferase</keyword>
<dbReference type="InterPro" id="IPR041529">
    <property type="entry name" value="DUF5598"/>
</dbReference>
<dbReference type="NCBIfam" id="NF006629">
    <property type="entry name" value="PRK09198.1"/>
    <property type="match status" value="1"/>
</dbReference>
<dbReference type="InterPro" id="IPR036068">
    <property type="entry name" value="Nicotinate_pribotase-like_C"/>
</dbReference>
<evidence type="ECO:0000313" key="11">
    <source>
        <dbReference type="EMBL" id="OAQ15132.1"/>
    </source>
</evidence>
<dbReference type="PANTHER" id="PTHR43816:SF1">
    <property type="entry name" value="NICOTINAMIDE PHOSPHORIBOSYLTRANSFERASE"/>
    <property type="match status" value="1"/>
</dbReference>
<dbReference type="EC" id="2.4.2.12" evidence="6"/>
<evidence type="ECO:0000256" key="5">
    <source>
        <dbReference type="ARBA" id="ARBA00035007"/>
    </source>
</evidence>
<reference evidence="11 12" key="1">
    <citation type="submission" date="2014-01" db="EMBL/GenBank/DDBJ databases">
        <authorList>
            <person name="Zuccon D."/>
        </authorList>
    </citation>
    <scope>NUCLEOTIDE SEQUENCE [LARGE SCALE GENOMIC DNA]</scope>
    <source>
        <strain evidence="11 12">Y31</strain>
    </source>
</reference>
<evidence type="ECO:0000313" key="12">
    <source>
        <dbReference type="Proteomes" id="UP000078358"/>
    </source>
</evidence>
<evidence type="ECO:0000256" key="3">
    <source>
        <dbReference type="ARBA" id="ARBA00022676"/>
    </source>
</evidence>
<dbReference type="InterPro" id="IPR041525">
    <property type="entry name" value="N/Namide_PRibTrfase"/>
</dbReference>
<dbReference type="PIRSF" id="PIRSF005943">
    <property type="entry name" value="NMPRT"/>
    <property type="match status" value="1"/>
</dbReference>
<evidence type="ECO:0000256" key="2">
    <source>
        <dbReference type="ARBA" id="ARBA00022642"/>
    </source>
</evidence>
<comment type="similarity">
    <text evidence="1">Belongs to the NAPRTase family.</text>
</comment>
<dbReference type="RefSeq" id="WP_064317945.1">
    <property type="nucleotide sequence ID" value="NZ_JACI01000001.1"/>
</dbReference>
<name>A0A179CZA5_BIBTR</name>
<dbReference type="PATRIC" id="fig|1261658.3.peg.180"/>
<accession>A0A179CZA5</accession>
<evidence type="ECO:0000256" key="1">
    <source>
        <dbReference type="ARBA" id="ARBA00010897"/>
    </source>
</evidence>
<dbReference type="InterPro" id="IPR013785">
    <property type="entry name" value="Aldolase_TIM"/>
</dbReference>
<dbReference type="EMBL" id="JACI01000001">
    <property type="protein sequence ID" value="OAQ15132.1"/>
    <property type="molecule type" value="Genomic_DNA"/>
</dbReference>
<dbReference type="SUPFAM" id="SSF51690">
    <property type="entry name" value="Nicotinate/Quinolinate PRTase C-terminal domain-like"/>
    <property type="match status" value="1"/>
</dbReference>
<dbReference type="Pfam" id="PF18127">
    <property type="entry name" value="NAMPT_N"/>
    <property type="match status" value="1"/>
</dbReference>
<sequence>MLHFCNKTAKTTAIPILLCDFYKISHRLQYPVGSQFIYSTLTPRSNKLAPHLDRVVPFGFQAFIEKYLIYYFNENFFSRQEADVVQEYSAFIKRTLGFIDDGAHIAALHRLGYLPLKIKAIAEGLSVGLKVPVMTIENTHPDFFWLTNYLETLINVSLWQPMVSASIARRYRLTLTEFARQTCDETNHVAYQSHDFSMRGMSSLESAETSGAGHLTAFVGTDTIPAISYIEHYYGCNQLIGTSIPATEHSVMSAHGLDELPTFRYLMAQHPDSMLSIVADTTDFWHNITVNLPILKAEILARPAQAKIIIRPDSGDSFKIICGDPNAATEHERKGLIECLWDIFGGHVNHKGYKVLDSHIGAIYGDGVNFAKMVRILEGLKAKGFASENLVFGVGSLTYQNNTRDTLGFATKATAITINGQEKAIFKDPKTDNGLKKSQKGRVKVLSRDSYIDGLNANSDFSDDLLETIFENGKLLKRVTFEQVRANLALDFAEKMENLSACE</sequence>
<evidence type="ECO:0000256" key="8">
    <source>
        <dbReference type="ARBA" id="ARBA00047835"/>
    </source>
</evidence>
<evidence type="ECO:0000256" key="4">
    <source>
        <dbReference type="ARBA" id="ARBA00022679"/>
    </source>
</evidence>
<dbReference type="GO" id="GO:0009435">
    <property type="term" value="P:NAD+ biosynthetic process"/>
    <property type="evidence" value="ECO:0007669"/>
    <property type="project" value="InterPro"/>
</dbReference>
<keyword evidence="2" id="KW-0662">Pyridine nucleotide biosynthesis</keyword>
<dbReference type="GO" id="GO:0047280">
    <property type="term" value="F:nicotinamide phosphoribosyltransferase activity"/>
    <property type="evidence" value="ECO:0007669"/>
    <property type="project" value="UniProtKB-EC"/>
</dbReference>
<feature type="domain" description="Nicotinamide phosphoribosyltransferase N-terminal" evidence="10">
    <location>
        <begin position="17"/>
        <end position="70"/>
    </location>
</feature>
<comment type="caution">
    <text evidence="11">The sequence shown here is derived from an EMBL/GenBank/DDBJ whole genome shotgun (WGS) entry which is preliminary data.</text>
</comment>
<dbReference type="Pfam" id="PF04095">
    <property type="entry name" value="NAPRTase"/>
    <property type="match status" value="1"/>
</dbReference>
<keyword evidence="4 11" id="KW-0808">Transferase</keyword>
<evidence type="ECO:0000256" key="6">
    <source>
        <dbReference type="ARBA" id="ARBA00035024"/>
    </source>
</evidence>
<feature type="domain" description="Nicotinate/nicotinamide phosphoribosyltransferase" evidence="9">
    <location>
        <begin position="191"/>
        <end position="471"/>
    </location>
</feature>
<evidence type="ECO:0000259" key="9">
    <source>
        <dbReference type="Pfam" id="PF04095"/>
    </source>
</evidence>
<dbReference type="Proteomes" id="UP000078358">
    <property type="component" value="Unassembled WGS sequence"/>
</dbReference>
<dbReference type="InterPro" id="IPR016471">
    <property type="entry name" value="Nicotinamide_PRibTrfase"/>
</dbReference>
<evidence type="ECO:0000256" key="7">
    <source>
        <dbReference type="ARBA" id="ARBA00035036"/>
    </source>
</evidence>
<comment type="catalytic activity">
    <reaction evidence="8">
        <text>beta-nicotinamide D-ribonucleotide + diphosphate = 5-phospho-alpha-D-ribose 1-diphosphate + nicotinamide + H(+)</text>
        <dbReference type="Rhea" id="RHEA:16149"/>
        <dbReference type="ChEBI" id="CHEBI:14649"/>
        <dbReference type="ChEBI" id="CHEBI:15378"/>
        <dbReference type="ChEBI" id="CHEBI:17154"/>
        <dbReference type="ChEBI" id="CHEBI:33019"/>
        <dbReference type="ChEBI" id="CHEBI:58017"/>
        <dbReference type="EC" id="2.4.2.12"/>
    </reaction>
    <physiologicalReaction direction="right-to-left" evidence="8">
        <dbReference type="Rhea" id="RHEA:16151"/>
    </physiologicalReaction>
</comment>
<gene>
    <name evidence="11" type="ORF">F480_00885</name>
</gene>
<dbReference type="Gene3D" id="3.20.20.70">
    <property type="entry name" value="Aldolase class I"/>
    <property type="match status" value="1"/>
</dbReference>
<protein>
    <recommendedName>
        <fullName evidence="7">Nicotinamide phosphoribosyltransferase</fullName>
        <ecNumber evidence="6">2.4.2.12</ecNumber>
    </recommendedName>
</protein>
<dbReference type="PANTHER" id="PTHR43816">
    <property type="entry name" value="NICOTINAMIDE PHOSPHORIBOSYLTRANSFERASE"/>
    <property type="match status" value="1"/>
</dbReference>
<dbReference type="CDD" id="cd01569">
    <property type="entry name" value="PBEF_like"/>
    <property type="match status" value="1"/>
</dbReference>
<comment type="pathway">
    <text evidence="5">Cofactor biosynthesis; NAD(+) biosynthesis; nicotinamide D-ribonucleotide from 5-phospho-alpha-D-ribose 1-diphosphate and nicotinamide: step 1/1.</text>
</comment>
<evidence type="ECO:0000259" key="10">
    <source>
        <dbReference type="Pfam" id="PF18127"/>
    </source>
</evidence>
<dbReference type="AlphaFoldDB" id="A0A179CZA5"/>